<sequence>MAGLPMAFREPTALLPVSEPAAPIPAAILGRAALVEPTALLEPAALLGLADGADSAVDRLAPLLAALCIALTVLICLI</sequence>
<evidence type="ECO:0000313" key="1">
    <source>
        <dbReference type="EMBL" id="QXQ12552.1"/>
    </source>
</evidence>
<gene>
    <name evidence="1" type="ORF">KV203_11270</name>
</gene>
<protein>
    <submittedName>
        <fullName evidence="1">Uncharacterized protein</fullName>
    </submittedName>
</protein>
<proteinExistence type="predicted"/>
<reference evidence="1" key="1">
    <citation type="submission" date="2021-07" db="EMBL/GenBank/DDBJ databases">
        <title>Candidatus Kaistella beijingensis sp. nov. isolated from a municipal wastewater treatment plant is involved in sludge foaming.</title>
        <authorList>
            <person name="Song Y."/>
            <person name="Liu S.-J."/>
        </authorList>
    </citation>
    <scope>NUCLEOTIDE SEQUENCE</scope>
    <source>
        <strain evidence="1">DSM 43998</strain>
    </source>
</reference>
<dbReference type="RefSeq" id="WP_157079810.1">
    <property type="nucleotide sequence ID" value="NZ_CBCRUZ010000025.1"/>
</dbReference>
<organism evidence="1 2">
    <name type="scientific">Skermania pinensis</name>
    <dbReference type="NCBI Taxonomy" id="39122"/>
    <lineage>
        <taxon>Bacteria</taxon>
        <taxon>Bacillati</taxon>
        <taxon>Actinomycetota</taxon>
        <taxon>Actinomycetes</taxon>
        <taxon>Mycobacteriales</taxon>
        <taxon>Gordoniaceae</taxon>
        <taxon>Skermania</taxon>
    </lineage>
</organism>
<name>A0ABX8S5X1_9ACTN</name>
<dbReference type="EMBL" id="CP079105">
    <property type="protein sequence ID" value="QXQ12552.1"/>
    <property type="molecule type" value="Genomic_DNA"/>
</dbReference>
<evidence type="ECO:0000313" key="2">
    <source>
        <dbReference type="Proteomes" id="UP000887023"/>
    </source>
</evidence>
<keyword evidence="2" id="KW-1185">Reference proteome</keyword>
<dbReference type="Proteomes" id="UP000887023">
    <property type="component" value="Chromosome"/>
</dbReference>
<accession>A0ABX8S5X1</accession>